<dbReference type="EMBL" id="JABCRE010000002">
    <property type="protein sequence ID" value="NMW30913.1"/>
    <property type="molecule type" value="Genomic_DNA"/>
</dbReference>
<organism evidence="2 3">
    <name type="scientific">Pontixanthobacter rizhaonensis</name>
    <dbReference type="NCBI Taxonomy" id="2730337"/>
    <lineage>
        <taxon>Bacteria</taxon>
        <taxon>Pseudomonadati</taxon>
        <taxon>Pseudomonadota</taxon>
        <taxon>Alphaproteobacteria</taxon>
        <taxon>Sphingomonadales</taxon>
        <taxon>Erythrobacteraceae</taxon>
        <taxon>Pontixanthobacter</taxon>
    </lineage>
</organism>
<proteinExistence type="predicted"/>
<keyword evidence="1" id="KW-0812">Transmembrane</keyword>
<evidence type="ECO:0000256" key="1">
    <source>
        <dbReference type="SAM" id="Phobius"/>
    </source>
</evidence>
<dbReference type="Proteomes" id="UP000561181">
    <property type="component" value="Unassembled WGS sequence"/>
</dbReference>
<protein>
    <submittedName>
        <fullName evidence="2">Uncharacterized protein</fullName>
    </submittedName>
</protein>
<feature type="transmembrane region" description="Helical" evidence="1">
    <location>
        <begin position="188"/>
        <end position="211"/>
    </location>
</feature>
<evidence type="ECO:0000313" key="2">
    <source>
        <dbReference type="EMBL" id="NMW30913.1"/>
    </source>
</evidence>
<comment type="caution">
    <text evidence="2">The sequence shown here is derived from an EMBL/GenBank/DDBJ whole genome shotgun (WGS) entry which is preliminary data.</text>
</comment>
<dbReference type="RefSeq" id="WP_170009973.1">
    <property type="nucleotide sequence ID" value="NZ_JABCRE010000002.1"/>
</dbReference>
<keyword evidence="3" id="KW-1185">Reference proteome</keyword>
<evidence type="ECO:0000313" key="3">
    <source>
        <dbReference type="Proteomes" id="UP000561181"/>
    </source>
</evidence>
<feature type="transmembrane region" description="Helical" evidence="1">
    <location>
        <begin position="273"/>
        <end position="293"/>
    </location>
</feature>
<accession>A0A848QJQ8</accession>
<dbReference type="AlphaFoldDB" id="A0A848QJQ8"/>
<feature type="transmembrane region" description="Helical" evidence="1">
    <location>
        <begin position="231"/>
        <end position="247"/>
    </location>
</feature>
<feature type="transmembrane region" description="Helical" evidence="1">
    <location>
        <begin position="130"/>
        <end position="151"/>
    </location>
</feature>
<reference evidence="2 3" key="1">
    <citation type="submission" date="2020-04" db="EMBL/GenBank/DDBJ databases">
        <authorList>
            <person name="Liu A."/>
        </authorList>
    </citation>
    <scope>NUCLEOTIDE SEQUENCE [LARGE SCALE GENOMIC DNA]</scope>
    <source>
        <strain evidence="2 3">RZ02</strain>
    </source>
</reference>
<name>A0A848QJQ8_9SPHN</name>
<keyword evidence="1" id="KW-0472">Membrane</keyword>
<feature type="transmembrane region" description="Helical" evidence="1">
    <location>
        <begin position="29"/>
        <end position="50"/>
    </location>
</feature>
<keyword evidence="1" id="KW-1133">Transmembrane helix</keyword>
<feature type="transmembrane region" description="Helical" evidence="1">
    <location>
        <begin position="300"/>
        <end position="316"/>
    </location>
</feature>
<sequence length="526" mass="58734">MDTGLGERELTQGLLHGGGARAVWPLPSIGAYVALAIGLLVSLQLFYSTIYSVHTDLAGAALSGRLAVTLGDSFSNYSLYFPPAERAWFSLSVWLSDLTGMQLDLTVIMMAGVAVIFSVGLAFHIRQQTVGASPLFIVVSLALLVIIPVLYKNVFGLREHMVVLGLWPYIVLRISDPDNSVIGPKTRVLLGVWLGVTLLFKYLYSLVVLLVEIADAAVRRRPSALFRIENLISGGIVALYLFLWLVIDPAQREAIGAVVSAIDANLTSWQTNLYQSALHLALSFFFIALTVIYKLSVREAAIALAMVVAAIAASWIQSRWYSHHLFPIFMAYLAWLWIVHRHIKLLWIVAVAVVMARPVVGEFRNSAIYQVTFDEVEAAMDRPDLSIAGKRVGVLTMHPSPFNQYLATQGAIRWNASMNNSYVAAELKPLDRPENADMVLPPVTLDDPGRQMLHDDMLRLWEDMPPEILILDQSTSWPLEFISVEWKTAFANDDRFQAILAQYKPVFEHKGERLEFTYYVRIDAEQ</sequence>
<gene>
    <name evidence="2" type="ORF">HKD42_02420</name>
</gene>
<feature type="transmembrane region" description="Helical" evidence="1">
    <location>
        <begin position="101"/>
        <end position="123"/>
    </location>
</feature>